<gene>
    <name evidence="15" type="ORF">GBAR_LOCUS13208</name>
</gene>
<dbReference type="PANTHER" id="PTHR12485">
    <property type="entry name" value="NADH-UBIQUINONE OXIDOREDUCTASE SUBUNIT B"/>
    <property type="match status" value="1"/>
</dbReference>
<keyword evidence="6" id="KW-0813">Transport</keyword>
<dbReference type="AlphaFoldDB" id="A0AA35WQ24"/>
<protein>
    <recommendedName>
        <fullName evidence="5">NADH dehydrogenase [ubiquinone] 1 alpha subcomplex subunit 7</fullName>
    </recommendedName>
    <alternativeName>
        <fullName evidence="14">Complex I-B14.5a</fullName>
    </alternativeName>
    <alternativeName>
        <fullName evidence="13">NADH-ubiquinone oxidoreductase subunit B14.5a</fullName>
    </alternativeName>
</protein>
<keyword evidence="7" id="KW-0679">Respiratory chain</keyword>
<proteinExistence type="inferred from homology"/>
<keyword evidence="10" id="KW-0007">Acetylation</keyword>
<comment type="subunit">
    <text evidence="4">Complex I is composed of 45 different subunits.</text>
</comment>
<dbReference type="EMBL" id="CASHTH010001959">
    <property type="protein sequence ID" value="CAI8022510.1"/>
    <property type="molecule type" value="Genomic_DNA"/>
</dbReference>
<name>A0AA35WQ24_GEOBA</name>
<evidence type="ECO:0000256" key="12">
    <source>
        <dbReference type="ARBA" id="ARBA00023136"/>
    </source>
</evidence>
<evidence type="ECO:0000256" key="4">
    <source>
        <dbReference type="ARBA" id="ARBA00011533"/>
    </source>
</evidence>
<evidence type="ECO:0000256" key="7">
    <source>
        <dbReference type="ARBA" id="ARBA00022660"/>
    </source>
</evidence>
<evidence type="ECO:0000256" key="3">
    <source>
        <dbReference type="ARBA" id="ARBA00005482"/>
    </source>
</evidence>
<dbReference type="GO" id="GO:0006120">
    <property type="term" value="P:mitochondrial electron transport, NADH to ubiquinone"/>
    <property type="evidence" value="ECO:0007669"/>
    <property type="project" value="TreeGrafter"/>
</dbReference>
<keyword evidence="11" id="KW-0496">Mitochondrion</keyword>
<comment type="subcellular location">
    <subcellularLocation>
        <location evidence="2">Mitochondrion inner membrane</location>
        <topology evidence="2">Peripheral membrane protein</topology>
        <orientation evidence="2">Matrix side</orientation>
    </subcellularLocation>
</comment>
<keyword evidence="9" id="KW-0249">Electron transport</keyword>
<dbReference type="InterPro" id="IPR009947">
    <property type="entry name" value="NDUA7"/>
</dbReference>
<evidence type="ECO:0000256" key="1">
    <source>
        <dbReference type="ARBA" id="ARBA00003195"/>
    </source>
</evidence>
<dbReference type="Proteomes" id="UP001174909">
    <property type="component" value="Unassembled WGS sequence"/>
</dbReference>
<sequence>MARRPPGQPGRLVCWFRDLLRGKSVDQYPWFYKKGSISSRFVEKPNLPPGVAHKLDNNHYCQRDPRREVAPPVVTGSQALLREAHENVTSEEVAFPQITTPPVPGVGHRWRFTEE</sequence>
<evidence type="ECO:0000313" key="16">
    <source>
        <dbReference type="Proteomes" id="UP001174909"/>
    </source>
</evidence>
<evidence type="ECO:0000256" key="6">
    <source>
        <dbReference type="ARBA" id="ARBA00022448"/>
    </source>
</evidence>
<evidence type="ECO:0000256" key="13">
    <source>
        <dbReference type="ARBA" id="ARBA00030360"/>
    </source>
</evidence>
<evidence type="ECO:0000256" key="2">
    <source>
        <dbReference type="ARBA" id="ARBA00004443"/>
    </source>
</evidence>
<evidence type="ECO:0000256" key="11">
    <source>
        <dbReference type="ARBA" id="ARBA00023128"/>
    </source>
</evidence>
<reference evidence="15" key="1">
    <citation type="submission" date="2023-03" db="EMBL/GenBank/DDBJ databases">
        <authorList>
            <person name="Steffen K."/>
            <person name="Cardenas P."/>
        </authorList>
    </citation>
    <scope>NUCLEOTIDE SEQUENCE</scope>
</reference>
<keyword evidence="12" id="KW-0472">Membrane</keyword>
<evidence type="ECO:0000256" key="8">
    <source>
        <dbReference type="ARBA" id="ARBA00022792"/>
    </source>
</evidence>
<dbReference type="PANTHER" id="PTHR12485:SF1">
    <property type="entry name" value="NADH DEHYDROGENASE [UBIQUINONE] 1 ALPHA SUBCOMPLEX SUBUNIT 7"/>
    <property type="match status" value="1"/>
</dbReference>
<evidence type="ECO:0000256" key="9">
    <source>
        <dbReference type="ARBA" id="ARBA00022982"/>
    </source>
</evidence>
<organism evidence="15 16">
    <name type="scientific">Geodia barretti</name>
    <name type="common">Barrett's horny sponge</name>
    <dbReference type="NCBI Taxonomy" id="519541"/>
    <lineage>
        <taxon>Eukaryota</taxon>
        <taxon>Metazoa</taxon>
        <taxon>Porifera</taxon>
        <taxon>Demospongiae</taxon>
        <taxon>Heteroscleromorpha</taxon>
        <taxon>Tetractinellida</taxon>
        <taxon>Astrophorina</taxon>
        <taxon>Geodiidae</taxon>
        <taxon>Geodia</taxon>
    </lineage>
</organism>
<comment type="similarity">
    <text evidence="3">Belongs to the complex I NDUFA7 subunit family.</text>
</comment>
<evidence type="ECO:0000256" key="5">
    <source>
        <dbReference type="ARBA" id="ARBA00016383"/>
    </source>
</evidence>
<evidence type="ECO:0000313" key="15">
    <source>
        <dbReference type="EMBL" id="CAI8022510.1"/>
    </source>
</evidence>
<evidence type="ECO:0000256" key="10">
    <source>
        <dbReference type="ARBA" id="ARBA00022990"/>
    </source>
</evidence>
<dbReference type="GO" id="GO:0005743">
    <property type="term" value="C:mitochondrial inner membrane"/>
    <property type="evidence" value="ECO:0007669"/>
    <property type="project" value="UniProtKB-SubCell"/>
</dbReference>
<keyword evidence="16" id="KW-1185">Reference proteome</keyword>
<dbReference type="Pfam" id="PF07347">
    <property type="entry name" value="CI-B14_5a"/>
    <property type="match status" value="1"/>
</dbReference>
<accession>A0AA35WQ24</accession>
<keyword evidence="8" id="KW-0999">Mitochondrion inner membrane</keyword>
<comment type="caution">
    <text evidence="15">The sequence shown here is derived from an EMBL/GenBank/DDBJ whole genome shotgun (WGS) entry which is preliminary data.</text>
</comment>
<comment type="function">
    <text evidence="1">Accessory subunit of the mitochondrial membrane respiratory chain NADH dehydrogenase (Complex I), that is believed not to be involved in catalysis. Complex I functions in the transfer of electrons from NADH to the respiratory chain. The immediate electron acceptor for the enzyme is believed to be ubiquinone.</text>
</comment>
<evidence type="ECO:0000256" key="14">
    <source>
        <dbReference type="ARBA" id="ARBA00033401"/>
    </source>
</evidence>